<sequence length="258" mass="27860">MPVLSLPRTAILFAGLLCSGVCLAAEPITICIGNTASPPFLFPNKEGTVQVLIRMAAEQQGLQIKFQPMLPTKCAEEIRAGTIHSGAAMGFTAANQEFAAFPMKKAGEADTSKAVGAARSVVYRMKGSKADWNGSSFSEVKQGVLFAKGNSVFTEKLKALKVPFNDETATFQKNLLKMVAGQGELVIGFEHEGKIRMEEPEFAGKIEVLPTPFTEAYYFMAFSKKYYEANAAQVDGLWAAIAKTRTNPAYLSAIKGIQ</sequence>
<reference evidence="2 3" key="1">
    <citation type="submission" date="2018-05" db="EMBL/GenBank/DDBJ databases">
        <title>Genomic Encyclopedia of Type Strains, Phase IV (KMG-IV): sequencing the most valuable type-strain genomes for metagenomic binning, comparative biology and taxonomic classification.</title>
        <authorList>
            <person name="Goeker M."/>
        </authorList>
    </citation>
    <scope>NUCLEOTIDE SEQUENCE [LARGE SCALE GENOMIC DNA]</scope>
    <source>
        <strain evidence="2 3">DSM 19792</strain>
    </source>
</reference>
<proteinExistence type="predicted"/>
<dbReference type="RefSeq" id="WP_110256714.1">
    <property type="nucleotide sequence ID" value="NZ_QJKB01000007.1"/>
</dbReference>
<comment type="caution">
    <text evidence="2">The sequence shown here is derived from an EMBL/GenBank/DDBJ whole genome shotgun (WGS) entry which is preliminary data.</text>
</comment>
<dbReference type="AlphaFoldDB" id="A0A318JMI3"/>
<evidence type="ECO:0000256" key="1">
    <source>
        <dbReference type="SAM" id="SignalP"/>
    </source>
</evidence>
<evidence type="ECO:0000313" key="3">
    <source>
        <dbReference type="Proteomes" id="UP000247792"/>
    </source>
</evidence>
<name>A0A318JMI3_9BURK</name>
<evidence type="ECO:0000313" key="2">
    <source>
        <dbReference type="EMBL" id="PXX41482.1"/>
    </source>
</evidence>
<dbReference type="Gene3D" id="3.40.190.10">
    <property type="entry name" value="Periplasmic binding protein-like II"/>
    <property type="match status" value="2"/>
</dbReference>
<feature type="signal peptide" evidence="1">
    <location>
        <begin position="1"/>
        <end position="24"/>
    </location>
</feature>
<keyword evidence="1" id="KW-0732">Signal</keyword>
<gene>
    <name evidence="2" type="ORF">DFR42_107133</name>
</gene>
<dbReference type="SUPFAM" id="SSF53850">
    <property type="entry name" value="Periplasmic binding protein-like II"/>
    <property type="match status" value="1"/>
</dbReference>
<organism evidence="2 3">
    <name type="scientific">Undibacterium pigrum</name>
    <dbReference type="NCBI Taxonomy" id="401470"/>
    <lineage>
        <taxon>Bacteria</taxon>
        <taxon>Pseudomonadati</taxon>
        <taxon>Pseudomonadota</taxon>
        <taxon>Betaproteobacteria</taxon>
        <taxon>Burkholderiales</taxon>
        <taxon>Oxalobacteraceae</taxon>
        <taxon>Undibacterium</taxon>
    </lineage>
</organism>
<dbReference type="EMBL" id="QJKB01000007">
    <property type="protein sequence ID" value="PXX41482.1"/>
    <property type="molecule type" value="Genomic_DNA"/>
</dbReference>
<accession>A0A318JMI3</accession>
<dbReference type="Proteomes" id="UP000247792">
    <property type="component" value="Unassembled WGS sequence"/>
</dbReference>
<keyword evidence="3" id="KW-1185">Reference proteome</keyword>
<dbReference type="OrthoDB" id="8759432at2"/>
<feature type="chain" id="PRO_5016443933" evidence="1">
    <location>
        <begin position="25"/>
        <end position="258"/>
    </location>
</feature>
<protein>
    <submittedName>
        <fullName evidence="2">Amino acid ABC transporter substrate-binding protein (PAAT family)</fullName>
    </submittedName>
</protein>